<dbReference type="AlphaFoldDB" id="A5CZE5"/>
<dbReference type="EMBL" id="AP009389">
    <property type="protein sequence ID" value="BAF60641.1"/>
    <property type="molecule type" value="Genomic_DNA"/>
</dbReference>
<dbReference type="STRING" id="370438.PTH_2460"/>
<dbReference type="KEGG" id="pth:PTH_2460"/>
<protein>
    <submittedName>
        <fullName evidence="1">Uncharacterized protein</fullName>
    </submittedName>
</protein>
<dbReference type="Proteomes" id="UP000006556">
    <property type="component" value="Chromosome"/>
</dbReference>
<reference evidence="2" key="1">
    <citation type="journal article" date="2008" name="Genome Res.">
        <title>The genome of Pelotomaculum thermopropionicum reveals niche-associated evolution in anaerobic microbiota.</title>
        <authorList>
            <person name="Kosaka T."/>
            <person name="Kato S."/>
            <person name="Shimoyama T."/>
            <person name="Ishii S."/>
            <person name="Abe T."/>
            <person name="Watanabe K."/>
        </authorList>
    </citation>
    <scope>NUCLEOTIDE SEQUENCE [LARGE SCALE GENOMIC DNA]</scope>
    <source>
        <strain evidence="2">DSM 13744 / JCM 10971 / SI</strain>
    </source>
</reference>
<accession>A5CZE5</accession>
<sequence length="108" mass="12195">MKIKPIPELTESQPYARLEELYRKLGWDGKKDVDSSKVRLSEDDWLAMLSREIEHAKTVITGMNEIDIRIAVGMLWTNMGPSGGGKHPGMVELCPGWLEEPEMNKNAV</sequence>
<evidence type="ECO:0000313" key="2">
    <source>
        <dbReference type="Proteomes" id="UP000006556"/>
    </source>
</evidence>
<proteinExistence type="predicted"/>
<evidence type="ECO:0000313" key="1">
    <source>
        <dbReference type="EMBL" id="BAF60641.1"/>
    </source>
</evidence>
<keyword evidence="2" id="KW-1185">Reference proteome</keyword>
<organism evidence="1 2">
    <name type="scientific">Pelotomaculum thermopropionicum (strain DSM 13744 / JCM 10971 / SI)</name>
    <dbReference type="NCBI Taxonomy" id="370438"/>
    <lineage>
        <taxon>Bacteria</taxon>
        <taxon>Bacillati</taxon>
        <taxon>Bacillota</taxon>
        <taxon>Clostridia</taxon>
        <taxon>Eubacteriales</taxon>
        <taxon>Desulfotomaculaceae</taxon>
        <taxon>Pelotomaculum</taxon>
    </lineage>
</organism>
<dbReference type="HOGENOM" id="CLU_2194468_0_0_9"/>
<name>A5CZE5_PELTS</name>
<gene>
    <name evidence="1" type="ordered locus">PTH_2460</name>
</gene>